<dbReference type="Gene3D" id="3.20.20.300">
    <property type="entry name" value="Glycoside hydrolase, family 3, N-terminal domain"/>
    <property type="match status" value="1"/>
</dbReference>
<dbReference type="GO" id="GO:0008422">
    <property type="term" value="F:beta-glucosidase activity"/>
    <property type="evidence" value="ECO:0007669"/>
    <property type="project" value="UniProtKB-EC"/>
</dbReference>
<dbReference type="InterPro" id="IPR026891">
    <property type="entry name" value="Fn3-like"/>
</dbReference>
<comment type="caution">
    <text evidence="6">The sequence shown here is derived from an EMBL/GenBank/DDBJ whole genome shotgun (WGS) entry which is preliminary data.</text>
</comment>
<dbReference type="Pfam" id="PF00933">
    <property type="entry name" value="Glyco_hydro_3"/>
    <property type="match status" value="1"/>
</dbReference>
<organism evidence="6 7">
    <name type="scientific">Prescottella agglutinans</name>
    <dbReference type="NCBI Taxonomy" id="1644129"/>
    <lineage>
        <taxon>Bacteria</taxon>
        <taxon>Bacillati</taxon>
        <taxon>Actinomycetota</taxon>
        <taxon>Actinomycetes</taxon>
        <taxon>Mycobacteriales</taxon>
        <taxon>Nocardiaceae</taxon>
        <taxon>Prescottella</taxon>
    </lineage>
</organism>
<dbReference type="InterPro" id="IPR017853">
    <property type="entry name" value="GH"/>
</dbReference>
<dbReference type="InterPro" id="IPR001764">
    <property type="entry name" value="Glyco_hydro_3_N"/>
</dbReference>
<dbReference type="InterPro" id="IPR050288">
    <property type="entry name" value="Cellulose_deg_GH3"/>
</dbReference>
<dbReference type="Proteomes" id="UP001160334">
    <property type="component" value="Unassembled WGS sequence"/>
</dbReference>
<keyword evidence="7" id="KW-1185">Reference proteome</keyword>
<dbReference type="SMART" id="SM01217">
    <property type="entry name" value="Fn3_like"/>
    <property type="match status" value="1"/>
</dbReference>
<evidence type="ECO:0000313" key="6">
    <source>
        <dbReference type="EMBL" id="MDH6280087.1"/>
    </source>
</evidence>
<dbReference type="PROSITE" id="PS00775">
    <property type="entry name" value="GLYCOSYL_HYDROL_F3"/>
    <property type="match status" value="1"/>
</dbReference>
<dbReference type="InterPro" id="IPR036962">
    <property type="entry name" value="Glyco_hydro_3_N_sf"/>
</dbReference>
<dbReference type="Pfam" id="PF14310">
    <property type="entry name" value="Fn3-like"/>
    <property type="match status" value="1"/>
</dbReference>
<evidence type="ECO:0000256" key="1">
    <source>
        <dbReference type="ARBA" id="ARBA00005336"/>
    </source>
</evidence>
<comment type="similarity">
    <text evidence="1 4">Belongs to the glycosyl hydrolase 3 family.</text>
</comment>
<dbReference type="InterPro" id="IPR002772">
    <property type="entry name" value="Glyco_hydro_3_C"/>
</dbReference>
<reference evidence="6 7" key="1">
    <citation type="submission" date="2023-04" db="EMBL/GenBank/DDBJ databases">
        <title>Forest soil microbial communities from Buena Vista Peninsula, Colon Province, Panama.</title>
        <authorList>
            <person name="Bouskill N."/>
        </authorList>
    </citation>
    <scope>NUCLEOTIDE SEQUENCE [LARGE SCALE GENOMIC DNA]</scope>
    <source>
        <strain evidence="6 7">CFH S0262</strain>
    </source>
</reference>
<keyword evidence="2 4" id="KW-0378">Hydrolase</keyword>
<dbReference type="Gene3D" id="3.40.50.1700">
    <property type="entry name" value="Glycoside hydrolase family 3 C-terminal domain"/>
    <property type="match status" value="1"/>
</dbReference>
<evidence type="ECO:0000313" key="7">
    <source>
        <dbReference type="Proteomes" id="UP001160334"/>
    </source>
</evidence>
<dbReference type="PANTHER" id="PTHR42715:SF10">
    <property type="entry name" value="BETA-GLUCOSIDASE"/>
    <property type="match status" value="1"/>
</dbReference>
<dbReference type="Gene3D" id="2.60.40.10">
    <property type="entry name" value="Immunoglobulins"/>
    <property type="match status" value="1"/>
</dbReference>
<dbReference type="EC" id="3.2.1.21" evidence="6"/>
<dbReference type="PANTHER" id="PTHR42715">
    <property type="entry name" value="BETA-GLUCOSIDASE"/>
    <property type="match status" value="1"/>
</dbReference>
<sequence length="749" mass="80143">MNTTTTDLVSALESLTVEEKASLTVGAGFWETTAIEAQGIPSIFVSDGPHGLRKQSSGNDHLGILAGEPATCFPPAVALAATWDTSIAERVGAAIADEAKALGVSVVLGPGVNIKRSIRCGRNFEYYSEDPYLAGRLGAAWVHGAQSRGIGTSLKHFAANSQETARMTIDMRLDARTLHEIELRAFEHVVKTEQPWTVMCAYNRLNGVHASEDRWLLTELLRDRWGFEGLVVSDWGAVVDRARALKAGLDLEMPTSWGRGIEAITNAVADGSLTVEELDTAAARVLTLVQKAAANLDATATPDHDAHHALAREAAEAAIVLLRNEGGLLPLDPSTGTIAVIGEFARTPRYQGAGSSQIVPTQLDTALDALQAQVSGAGVTFEPGFRLDGEPDAALADAAVAAARDADVAVLFLGLPDLAESEGYDRTDIDLPAAQIELLDRVLEVTDRVVVVLSNGAAVRLAGFADRVPAILEGALLGQGGGHATARVLLGAVNPSGRIAETIPARLEDTPDYLSFPGDGHSSTWSEGVFVGYRWYDARDIAVSYPFGHGLSYTEFEYRNLEVTNDGATVTVTVDVANVGDRDGAEVVQVYSAQPGSRVARAPRELRGFRKVHVPAGETVRARIEFAVTELAYFDEAHDRFTVEAGTVEIHVGASSRDLRLQATIEVEGDEPSRKLTWESSIFDWMSHPEIGPSLAAAFGQTGISMAMDDPNNQILVEWAKNSPIRLMFMMSDSTELATTLDAWLATQN</sequence>
<gene>
    <name evidence="6" type="ORF">M2280_001299</name>
</gene>
<accession>A0ABT6M717</accession>
<dbReference type="InterPro" id="IPR013783">
    <property type="entry name" value="Ig-like_fold"/>
</dbReference>
<keyword evidence="3" id="KW-0119">Carbohydrate metabolism</keyword>
<proteinExistence type="inferred from homology"/>
<evidence type="ECO:0000256" key="4">
    <source>
        <dbReference type="RuleBase" id="RU361161"/>
    </source>
</evidence>
<feature type="domain" description="Fibronectin type III-like" evidence="5">
    <location>
        <begin position="586"/>
        <end position="656"/>
    </location>
</feature>
<dbReference type="InterPro" id="IPR036881">
    <property type="entry name" value="Glyco_hydro_3_C_sf"/>
</dbReference>
<protein>
    <submittedName>
        <fullName evidence="6">Beta-glucosidase</fullName>
        <ecNumber evidence="6">3.2.1.21</ecNumber>
    </submittedName>
</protein>
<dbReference type="SUPFAM" id="SSF51445">
    <property type="entry name" value="(Trans)glycosidases"/>
    <property type="match status" value="1"/>
</dbReference>
<dbReference type="Pfam" id="PF01915">
    <property type="entry name" value="Glyco_hydro_3_C"/>
    <property type="match status" value="1"/>
</dbReference>
<evidence type="ECO:0000256" key="3">
    <source>
        <dbReference type="ARBA" id="ARBA00023277"/>
    </source>
</evidence>
<name>A0ABT6M717_9NOCA</name>
<dbReference type="EMBL" id="JARXVC010000003">
    <property type="protein sequence ID" value="MDH6280087.1"/>
    <property type="molecule type" value="Genomic_DNA"/>
</dbReference>
<evidence type="ECO:0000259" key="5">
    <source>
        <dbReference type="SMART" id="SM01217"/>
    </source>
</evidence>
<dbReference type="RefSeq" id="WP_280759451.1">
    <property type="nucleotide sequence ID" value="NZ_JARXVC010000003.1"/>
</dbReference>
<dbReference type="SUPFAM" id="SSF52279">
    <property type="entry name" value="Beta-D-glucan exohydrolase, C-terminal domain"/>
    <property type="match status" value="1"/>
</dbReference>
<dbReference type="PRINTS" id="PR00133">
    <property type="entry name" value="GLHYDRLASE3"/>
</dbReference>
<dbReference type="InterPro" id="IPR019800">
    <property type="entry name" value="Glyco_hydro_3_AS"/>
</dbReference>
<evidence type="ECO:0000256" key="2">
    <source>
        <dbReference type="ARBA" id="ARBA00022801"/>
    </source>
</evidence>
<keyword evidence="4 6" id="KW-0326">Glycosidase</keyword>